<comment type="subcellular location">
    <subcellularLocation>
        <location evidence="1">Membrane</location>
        <topology evidence="1">Single-pass type I membrane protein</topology>
    </subcellularLocation>
</comment>
<keyword evidence="16" id="KW-1185">Reference proteome</keyword>
<evidence type="ECO:0000256" key="5">
    <source>
        <dbReference type="ARBA" id="ARBA00022729"/>
    </source>
</evidence>
<feature type="binding site" evidence="11">
    <location>
        <position position="393"/>
    </location>
    <ligand>
        <name>ATP</name>
        <dbReference type="ChEBI" id="CHEBI:30616"/>
    </ligand>
</feature>
<evidence type="ECO:0000256" key="1">
    <source>
        <dbReference type="ARBA" id="ARBA00004479"/>
    </source>
</evidence>
<keyword evidence="7 11" id="KW-0067">ATP-binding</keyword>
<dbReference type="GO" id="GO:0005524">
    <property type="term" value="F:ATP binding"/>
    <property type="evidence" value="ECO:0007669"/>
    <property type="project" value="UniProtKB-UniRule"/>
</dbReference>
<keyword evidence="2" id="KW-0418">Kinase</keyword>
<evidence type="ECO:0000256" key="7">
    <source>
        <dbReference type="ARBA" id="ARBA00022840"/>
    </source>
</evidence>
<comment type="caution">
    <text evidence="15">The sequence shown here is derived from an EMBL/GenBank/DDBJ whole genome shotgun (WGS) entry which is preliminary data.</text>
</comment>
<feature type="signal peptide" evidence="13">
    <location>
        <begin position="1"/>
        <end position="27"/>
    </location>
</feature>
<evidence type="ECO:0000256" key="12">
    <source>
        <dbReference type="SAM" id="Phobius"/>
    </source>
</evidence>
<reference evidence="15 16" key="1">
    <citation type="submission" date="2021-07" db="EMBL/GenBank/DDBJ databases">
        <title>The Aristolochia fimbriata genome: insights into angiosperm evolution, floral development and chemical biosynthesis.</title>
        <authorList>
            <person name="Jiao Y."/>
        </authorList>
    </citation>
    <scope>NUCLEOTIDE SEQUENCE [LARGE SCALE GENOMIC DNA]</scope>
    <source>
        <strain evidence="15">IBCAS-2021</strain>
        <tissue evidence="15">Leaf</tissue>
    </source>
</reference>
<evidence type="ECO:0000313" key="16">
    <source>
        <dbReference type="Proteomes" id="UP000825729"/>
    </source>
</evidence>
<dbReference type="Proteomes" id="UP000825729">
    <property type="component" value="Unassembled WGS sequence"/>
</dbReference>
<evidence type="ECO:0000256" key="10">
    <source>
        <dbReference type="ARBA" id="ARBA00023180"/>
    </source>
</evidence>
<evidence type="ECO:0000256" key="11">
    <source>
        <dbReference type="PROSITE-ProRule" id="PRU10141"/>
    </source>
</evidence>
<keyword evidence="10" id="KW-0325">Glycoprotein</keyword>
<feature type="domain" description="Protein kinase" evidence="14">
    <location>
        <begin position="365"/>
        <end position="566"/>
    </location>
</feature>
<keyword evidence="8 12" id="KW-1133">Transmembrane helix</keyword>
<dbReference type="Gene3D" id="3.30.200.20">
    <property type="entry name" value="Phosphorylase Kinase, domain 1"/>
    <property type="match status" value="1"/>
</dbReference>
<dbReference type="PANTHER" id="PTHR27009">
    <property type="entry name" value="RUST RESISTANCE KINASE LR10-RELATED"/>
    <property type="match status" value="1"/>
</dbReference>
<dbReference type="GO" id="GO:0004674">
    <property type="term" value="F:protein serine/threonine kinase activity"/>
    <property type="evidence" value="ECO:0007669"/>
    <property type="project" value="UniProtKB-KW"/>
</dbReference>
<evidence type="ECO:0000259" key="14">
    <source>
        <dbReference type="PROSITE" id="PS50011"/>
    </source>
</evidence>
<dbReference type="PROSITE" id="PS00107">
    <property type="entry name" value="PROTEIN_KINASE_ATP"/>
    <property type="match status" value="1"/>
</dbReference>
<dbReference type="FunFam" id="3.30.200.20:FF:000178">
    <property type="entry name" value="serine/threonine-protein kinase PBS1-like"/>
    <property type="match status" value="1"/>
</dbReference>
<gene>
    <name evidence="15" type="ORF">H6P81_013362</name>
</gene>
<name>A0AAV7EG45_ARIFI</name>
<dbReference type="InterPro" id="IPR045874">
    <property type="entry name" value="LRK10/LRL21-25-like"/>
</dbReference>
<keyword evidence="9 12" id="KW-0472">Membrane</keyword>
<evidence type="ECO:0000256" key="6">
    <source>
        <dbReference type="ARBA" id="ARBA00022741"/>
    </source>
</evidence>
<dbReference type="Pfam" id="PF07714">
    <property type="entry name" value="PK_Tyr_Ser-Thr"/>
    <property type="match status" value="1"/>
</dbReference>
<dbReference type="InterPro" id="IPR017441">
    <property type="entry name" value="Protein_kinase_ATP_BS"/>
</dbReference>
<evidence type="ECO:0000313" key="15">
    <source>
        <dbReference type="EMBL" id="KAG9447234.1"/>
    </source>
</evidence>
<evidence type="ECO:0000256" key="4">
    <source>
        <dbReference type="ARBA" id="ARBA00022692"/>
    </source>
</evidence>
<dbReference type="InterPro" id="IPR000719">
    <property type="entry name" value="Prot_kinase_dom"/>
</dbReference>
<dbReference type="AlphaFoldDB" id="A0AAV7EG45"/>
<proteinExistence type="predicted"/>
<organism evidence="15 16">
    <name type="scientific">Aristolochia fimbriata</name>
    <name type="common">White veined hardy Dutchman's pipe vine</name>
    <dbReference type="NCBI Taxonomy" id="158543"/>
    <lineage>
        <taxon>Eukaryota</taxon>
        <taxon>Viridiplantae</taxon>
        <taxon>Streptophyta</taxon>
        <taxon>Embryophyta</taxon>
        <taxon>Tracheophyta</taxon>
        <taxon>Spermatophyta</taxon>
        <taxon>Magnoliopsida</taxon>
        <taxon>Magnoliidae</taxon>
        <taxon>Piperales</taxon>
        <taxon>Aristolochiaceae</taxon>
        <taxon>Aristolochia</taxon>
    </lineage>
</organism>
<keyword evidence="3" id="KW-0808">Transferase</keyword>
<dbReference type="InterPro" id="IPR011009">
    <property type="entry name" value="Kinase-like_dom_sf"/>
</dbReference>
<keyword evidence="6 11" id="KW-0547">Nucleotide-binding</keyword>
<dbReference type="InterPro" id="IPR001245">
    <property type="entry name" value="Ser-Thr/Tyr_kinase_cat_dom"/>
</dbReference>
<evidence type="ECO:0000256" key="3">
    <source>
        <dbReference type="ARBA" id="ARBA00022679"/>
    </source>
</evidence>
<dbReference type="GO" id="GO:0016020">
    <property type="term" value="C:membrane"/>
    <property type="evidence" value="ECO:0007669"/>
    <property type="project" value="UniProtKB-SubCell"/>
</dbReference>
<evidence type="ECO:0000256" key="8">
    <source>
        <dbReference type="ARBA" id="ARBA00022989"/>
    </source>
</evidence>
<dbReference type="EMBL" id="JAINDJ010000005">
    <property type="protein sequence ID" value="KAG9447234.1"/>
    <property type="molecule type" value="Genomic_DNA"/>
</dbReference>
<evidence type="ECO:0000256" key="13">
    <source>
        <dbReference type="SAM" id="SignalP"/>
    </source>
</evidence>
<accession>A0AAV7EG45</accession>
<keyword evidence="2" id="KW-0723">Serine/threonine-protein kinase</keyword>
<evidence type="ECO:0000256" key="2">
    <source>
        <dbReference type="ARBA" id="ARBA00022527"/>
    </source>
</evidence>
<dbReference type="Gene3D" id="1.10.510.10">
    <property type="entry name" value="Transferase(Phosphotransferase) domain 1"/>
    <property type="match status" value="1"/>
</dbReference>
<dbReference type="SUPFAM" id="SSF56112">
    <property type="entry name" value="Protein kinase-like (PK-like)"/>
    <property type="match status" value="1"/>
</dbReference>
<keyword evidence="5 13" id="KW-0732">Signal</keyword>
<keyword evidence="4 12" id="KW-0812">Transmembrane</keyword>
<feature type="transmembrane region" description="Helical" evidence="12">
    <location>
        <begin position="300"/>
        <end position="327"/>
    </location>
</feature>
<sequence>MVVPSLLPFLLLIFSHLLLIIARCACAALLGGADGHHHHHYSAYNSCPPSSCGEIRNISYPFRLKRSPPLRRSPEISLILNIGLHSTEGQPYMLLKSSYKPMVLVSCRNPIDHPSYIKTNKTCIIITNSSSPAAAAYSYLYAIMDRIPISDFYPLCDVVAIFPISTIIAEEGVLTSPISSSSTTPSDQMNILQILVRGFDLSWKEQLSCRDCFANKYSCIDYQVARGYMKSSDEPLSFADRKIGGHCYYFASYGHVRFFFEFVWKDILKRRDLRYSEDIVRPEYYDEAWHQYDSESVYNWIVVVAVPVLLAARTVIGVLCFAVFLIYKCKTKHIWMDTTVEEFLIRYRCQTPTRYSYRNVKKMTRGFKEKLGQGGFGSVYKGKLSSGRLVAVKMLSNIKSSKGNTGQDFMNEVATIGRIHHLNVVSLLGFCFEGSKRALIYEFMPNGSLEKYIFPSADHNIDEEDQGHTTRMGHISDHDHDGEGRDREIIEKLILVALWCVQMKPSDRPSMSRVVQMLKGSKQLLSLPAKPFLSSSDHHQSLQTRGDINAADHYQRIIIIIIQYRY</sequence>
<evidence type="ECO:0000256" key="9">
    <source>
        <dbReference type="ARBA" id="ARBA00023136"/>
    </source>
</evidence>
<feature type="chain" id="PRO_5043540859" description="Protein kinase domain-containing protein" evidence="13">
    <location>
        <begin position="28"/>
        <end position="566"/>
    </location>
</feature>
<protein>
    <recommendedName>
        <fullName evidence="14">Protein kinase domain-containing protein</fullName>
    </recommendedName>
</protein>
<dbReference type="PROSITE" id="PS50011">
    <property type="entry name" value="PROTEIN_KINASE_DOM"/>
    <property type="match status" value="1"/>
</dbReference>